<evidence type="ECO:0000256" key="3">
    <source>
        <dbReference type="ARBA" id="ARBA00022490"/>
    </source>
</evidence>
<keyword evidence="5 9" id="KW-0641">Proline biosynthesis</keyword>
<organism evidence="15">
    <name type="scientific">Leptolyngbya sp. NK1-12</name>
    <dbReference type="NCBI Taxonomy" id="2547451"/>
    <lineage>
        <taxon>Bacteria</taxon>
        <taxon>Bacillati</taxon>
        <taxon>Cyanobacteriota</taxon>
        <taxon>Cyanophyceae</taxon>
        <taxon>Leptolyngbyales</taxon>
        <taxon>Leptolyngbyaceae</taxon>
        <taxon>Leptolyngbya group</taxon>
        <taxon>Leptolyngbya</taxon>
    </lineage>
</organism>
<comment type="catalytic activity">
    <reaction evidence="9">
        <text>L-proline + NAD(+) = (S)-1-pyrroline-5-carboxylate + NADH + 2 H(+)</text>
        <dbReference type="Rhea" id="RHEA:14105"/>
        <dbReference type="ChEBI" id="CHEBI:15378"/>
        <dbReference type="ChEBI" id="CHEBI:17388"/>
        <dbReference type="ChEBI" id="CHEBI:57540"/>
        <dbReference type="ChEBI" id="CHEBI:57945"/>
        <dbReference type="ChEBI" id="CHEBI:60039"/>
        <dbReference type="EC" id="1.5.1.2"/>
    </reaction>
</comment>
<comment type="catalytic activity">
    <reaction evidence="9 12">
        <text>L-proline + NADP(+) = (S)-1-pyrroline-5-carboxylate + NADPH + 2 H(+)</text>
        <dbReference type="Rhea" id="RHEA:14109"/>
        <dbReference type="ChEBI" id="CHEBI:15378"/>
        <dbReference type="ChEBI" id="CHEBI:17388"/>
        <dbReference type="ChEBI" id="CHEBI:57783"/>
        <dbReference type="ChEBI" id="CHEBI:58349"/>
        <dbReference type="ChEBI" id="CHEBI:60039"/>
        <dbReference type="EC" id="1.5.1.2"/>
    </reaction>
</comment>
<feature type="domain" description="Pyrroline-5-carboxylate reductase dimerisation" evidence="14">
    <location>
        <begin position="159"/>
        <end position="263"/>
    </location>
</feature>
<keyword evidence="6 9" id="KW-0521">NADP</keyword>
<comment type="similarity">
    <text evidence="2 9 12">Belongs to the pyrroline-5-carboxylate reductase family.</text>
</comment>
<dbReference type="RefSeq" id="WP_316430243.1">
    <property type="nucleotide sequence ID" value="NZ_CP053586.1"/>
</dbReference>
<dbReference type="HAMAP" id="MF_01925">
    <property type="entry name" value="P5C_reductase"/>
    <property type="match status" value="1"/>
</dbReference>
<dbReference type="EC" id="1.5.1.2" evidence="9 10"/>
<evidence type="ECO:0000259" key="13">
    <source>
        <dbReference type="Pfam" id="PF03807"/>
    </source>
</evidence>
<dbReference type="InterPro" id="IPR053790">
    <property type="entry name" value="P5CR-like_CS"/>
</dbReference>
<evidence type="ECO:0000256" key="8">
    <source>
        <dbReference type="ARBA" id="ARBA00058118"/>
    </source>
</evidence>
<evidence type="ECO:0000256" key="12">
    <source>
        <dbReference type="RuleBase" id="RU003903"/>
    </source>
</evidence>
<dbReference type="SUPFAM" id="SSF51735">
    <property type="entry name" value="NAD(P)-binding Rossmann-fold domains"/>
    <property type="match status" value="1"/>
</dbReference>
<dbReference type="InterPro" id="IPR000304">
    <property type="entry name" value="Pyrroline-COOH_reductase"/>
</dbReference>
<dbReference type="PANTHER" id="PTHR11645:SF0">
    <property type="entry name" value="PYRROLINE-5-CARBOXYLATE REDUCTASE 3"/>
    <property type="match status" value="1"/>
</dbReference>
<keyword evidence="4 9" id="KW-0028">Amino-acid biosynthesis</keyword>
<keyword evidence="3 9" id="KW-0963">Cytoplasm</keyword>
<evidence type="ECO:0000256" key="1">
    <source>
        <dbReference type="ARBA" id="ARBA00004496"/>
    </source>
</evidence>
<dbReference type="InterPro" id="IPR028939">
    <property type="entry name" value="P5C_Rdtase_cat_N"/>
</dbReference>
<dbReference type="GO" id="GO:0004735">
    <property type="term" value="F:pyrroline-5-carboxylate reductase activity"/>
    <property type="evidence" value="ECO:0007669"/>
    <property type="project" value="UniProtKB-UniRule"/>
</dbReference>
<protein>
    <recommendedName>
        <fullName evidence="9 10">Pyrroline-5-carboxylate reductase</fullName>
        <shortName evidence="9">P5C reductase</shortName>
        <shortName evidence="9">P5CR</shortName>
        <ecNumber evidence="9 10">1.5.1.2</ecNumber>
    </recommendedName>
    <alternativeName>
        <fullName evidence="9">PCA reductase</fullName>
    </alternativeName>
</protein>
<accession>A0AA96WFT3</accession>
<proteinExistence type="inferred from homology"/>
<feature type="domain" description="Pyrroline-5-carboxylate reductase catalytic N-terminal" evidence="13">
    <location>
        <begin position="5"/>
        <end position="97"/>
    </location>
</feature>
<evidence type="ECO:0000256" key="11">
    <source>
        <dbReference type="PIRSR" id="PIRSR000193-1"/>
    </source>
</evidence>
<evidence type="ECO:0000256" key="9">
    <source>
        <dbReference type="HAMAP-Rule" id="MF_01925"/>
    </source>
</evidence>
<feature type="binding site" evidence="11">
    <location>
        <begin position="8"/>
        <end position="13"/>
    </location>
    <ligand>
        <name>NADP(+)</name>
        <dbReference type="ChEBI" id="CHEBI:58349"/>
    </ligand>
</feature>
<dbReference type="FunFam" id="1.10.3730.10:FF:000001">
    <property type="entry name" value="Pyrroline-5-carboxylate reductase"/>
    <property type="match status" value="1"/>
</dbReference>
<dbReference type="GO" id="GO:0005737">
    <property type="term" value="C:cytoplasm"/>
    <property type="evidence" value="ECO:0007669"/>
    <property type="project" value="UniProtKB-SubCell"/>
</dbReference>
<dbReference type="Pfam" id="PF14748">
    <property type="entry name" value="P5CR_dimer"/>
    <property type="match status" value="1"/>
</dbReference>
<evidence type="ECO:0000256" key="6">
    <source>
        <dbReference type="ARBA" id="ARBA00022857"/>
    </source>
</evidence>
<dbReference type="AlphaFoldDB" id="A0AA96WFT3"/>
<evidence type="ECO:0000313" key="15">
    <source>
        <dbReference type="EMBL" id="WNZ24439.1"/>
    </source>
</evidence>
<dbReference type="PROSITE" id="PS00521">
    <property type="entry name" value="P5CR"/>
    <property type="match status" value="1"/>
</dbReference>
<evidence type="ECO:0000256" key="5">
    <source>
        <dbReference type="ARBA" id="ARBA00022650"/>
    </source>
</evidence>
<dbReference type="InterPro" id="IPR029036">
    <property type="entry name" value="P5CR_dimer"/>
</dbReference>
<dbReference type="InterPro" id="IPR008927">
    <property type="entry name" value="6-PGluconate_DH-like_C_sf"/>
</dbReference>
<dbReference type="Pfam" id="PF03807">
    <property type="entry name" value="F420_oxidored"/>
    <property type="match status" value="1"/>
</dbReference>
<comment type="pathway">
    <text evidence="9 12">Amino-acid biosynthesis; L-proline biosynthesis; L-proline from L-glutamate 5-semialdehyde: step 1/1.</text>
</comment>
<dbReference type="GO" id="GO:0055129">
    <property type="term" value="P:L-proline biosynthetic process"/>
    <property type="evidence" value="ECO:0007669"/>
    <property type="project" value="UniProtKB-UniRule"/>
</dbReference>
<dbReference type="Gene3D" id="1.10.3730.10">
    <property type="entry name" value="ProC C-terminal domain-like"/>
    <property type="match status" value="1"/>
</dbReference>
<dbReference type="Gene3D" id="3.40.50.720">
    <property type="entry name" value="NAD(P)-binding Rossmann-like Domain"/>
    <property type="match status" value="1"/>
</dbReference>
<dbReference type="SUPFAM" id="SSF48179">
    <property type="entry name" value="6-phosphogluconate dehydrogenase C-terminal domain-like"/>
    <property type="match status" value="1"/>
</dbReference>
<dbReference type="NCBIfam" id="TIGR00112">
    <property type="entry name" value="proC"/>
    <property type="match status" value="1"/>
</dbReference>
<evidence type="ECO:0000256" key="10">
    <source>
        <dbReference type="NCBIfam" id="TIGR00112"/>
    </source>
</evidence>
<evidence type="ECO:0000256" key="4">
    <source>
        <dbReference type="ARBA" id="ARBA00022605"/>
    </source>
</evidence>
<dbReference type="EMBL" id="CP053586">
    <property type="protein sequence ID" value="WNZ24439.1"/>
    <property type="molecule type" value="Genomic_DNA"/>
</dbReference>
<reference evidence="15" key="1">
    <citation type="submission" date="2020-05" db="EMBL/GenBank/DDBJ databases">
        <authorList>
            <person name="Zhu T."/>
            <person name="Keshari N."/>
            <person name="Lu X."/>
        </authorList>
    </citation>
    <scope>NUCLEOTIDE SEQUENCE</scope>
    <source>
        <strain evidence="15">NK1-12</strain>
    </source>
</reference>
<sequence>MSIQLGIIGGGVMGEALLSRLLSNKAYSPEAVLVSEPQAQRRAVLAQQYGIQVTAENQDLIAAPILLLAIKPQVFDAVVNQLESRNPSQLVLSIMAGVTLQRLQTAFPGQPIVRSMPNTPATVGAGMTAIAPGQFAQPSHIQLAQQIFAAVGEVVEVPESLLDAVTGLSGSGPGYVAVMIEALIDGGVAAGLPRAIATQLAIQTVRGTAELIHTQGIHPAQLKDQVTSPGGTTIAGIACLEQAGFRSALIEAVKAASRRSQELGQ</sequence>
<gene>
    <name evidence="9 15" type="primary">proC</name>
    <name evidence="15" type="ORF">HJG54_17305</name>
</gene>
<dbReference type="PANTHER" id="PTHR11645">
    <property type="entry name" value="PYRROLINE-5-CARBOXYLATE REDUCTASE"/>
    <property type="match status" value="1"/>
</dbReference>
<keyword evidence="7 9" id="KW-0560">Oxidoreductase</keyword>
<evidence type="ECO:0000259" key="14">
    <source>
        <dbReference type="Pfam" id="PF14748"/>
    </source>
</evidence>
<evidence type="ECO:0000256" key="7">
    <source>
        <dbReference type="ARBA" id="ARBA00023002"/>
    </source>
</evidence>
<comment type="function">
    <text evidence="8 9">Catalyzes the reduction of 1-pyrroline-5-carboxylate (PCA) to L-proline.</text>
</comment>
<feature type="binding site" evidence="11">
    <location>
        <begin position="69"/>
        <end position="72"/>
    </location>
    <ligand>
        <name>NADP(+)</name>
        <dbReference type="ChEBI" id="CHEBI:58349"/>
    </ligand>
</feature>
<evidence type="ECO:0000256" key="2">
    <source>
        <dbReference type="ARBA" id="ARBA00005525"/>
    </source>
</evidence>
<dbReference type="InterPro" id="IPR036291">
    <property type="entry name" value="NAD(P)-bd_dom_sf"/>
</dbReference>
<comment type="subcellular location">
    <subcellularLocation>
        <location evidence="1 9">Cytoplasm</location>
    </subcellularLocation>
</comment>
<feature type="binding site" evidence="11">
    <location>
        <position position="57"/>
    </location>
    <ligand>
        <name>NADPH</name>
        <dbReference type="ChEBI" id="CHEBI:57783"/>
    </ligand>
</feature>
<name>A0AA96WFT3_9CYAN</name>
<dbReference type="PIRSF" id="PIRSF000193">
    <property type="entry name" value="Pyrrol-5-carb_rd"/>
    <property type="match status" value="1"/>
</dbReference>
<dbReference type="FunFam" id="3.40.50.720:FF:000190">
    <property type="entry name" value="Pyrroline-5-carboxylate reductase"/>
    <property type="match status" value="1"/>
</dbReference>